<feature type="domain" description="Acyltransferase 3" evidence="2">
    <location>
        <begin position="7"/>
        <end position="336"/>
    </location>
</feature>
<feature type="transmembrane region" description="Helical" evidence="1">
    <location>
        <begin position="162"/>
        <end position="182"/>
    </location>
</feature>
<comment type="caution">
    <text evidence="3">The sequence shown here is derived from an EMBL/GenBank/DDBJ whole genome shotgun (WGS) entry which is preliminary data.</text>
</comment>
<feature type="transmembrane region" description="Helical" evidence="1">
    <location>
        <begin position="279"/>
        <end position="298"/>
    </location>
</feature>
<feature type="transmembrane region" description="Helical" evidence="1">
    <location>
        <begin position="50"/>
        <end position="70"/>
    </location>
</feature>
<protein>
    <submittedName>
        <fullName evidence="3">Peptidoglycan/LPS O-acetylase OafA/YrhL</fullName>
    </submittedName>
</protein>
<keyword evidence="4" id="KW-1185">Reference proteome</keyword>
<keyword evidence="1" id="KW-0812">Transmembrane</keyword>
<feature type="transmembrane region" description="Helical" evidence="1">
    <location>
        <begin position="221"/>
        <end position="243"/>
    </location>
</feature>
<proteinExistence type="predicted"/>
<keyword evidence="1" id="KW-0472">Membrane</keyword>
<feature type="transmembrane region" description="Helical" evidence="1">
    <location>
        <begin position="132"/>
        <end position="155"/>
    </location>
</feature>
<evidence type="ECO:0000313" key="3">
    <source>
        <dbReference type="EMBL" id="MBB3062977.1"/>
    </source>
</evidence>
<feature type="transmembrane region" description="Helical" evidence="1">
    <location>
        <begin position="91"/>
        <end position="112"/>
    </location>
</feature>
<feature type="transmembrane region" description="Helical" evidence="1">
    <location>
        <begin position="255"/>
        <end position="272"/>
    </location>
</feature>
<dbReference type="InterPro" id="IPR002656">
    <property type="entry name" value="Acyl_transf_3_dom"/>
</dbReference>
<dbReference type="PANTHER" id="PTHR23028">
    <property type="entry name" value="ACETYLTRANSFERASE"/>
    <property type="match status" value="1"/>
</dbReference>
<sequence>MNNRFLNLDALRGIAALLVVWQHSSESFVRNPGIAQHGTILADIASTVDFGRIGVICFFLISGFVIPYSFSGTDSTIKKFAVRRFFRLYPVYWLSLIMAVAASVALAEYRFSGSVIAANTTMMQGLFGFQNIQGLYWTLTVELIFYFLCVLAFALNILHRRLPLLLLCWGSLFFFVAWQLAGKLVPQIVDLPSTITYIPYCLAVMFCGALIRYCHTKKSGYLHALLGVLGFFLLPLCVLLLGVMEINVVESPFRFGLSHLIALAVFFGVLLLPIRPPAFLLLLGTISYSIYLFHPIAMRLVDWSIKQSWGQAFAALSLSFYILATSLLAIVMAWILYQLVERPSIAAGRALTRPGTASGIQSQSRPVAN</sequence>
<reference evidence="3 4" key="1">
    <citation type="submission" date="2020-08" db="EMBL/GenBank/DDBJ databases">
        <title>Genomic Encyclopedia of Type Strains, Phase III (KMG-III): the genomes of soil and plant-associated and newly described type strains.</title>
        <authorList>
            <person name="Whitman W."/>
        </authorList>
    </citation>
    <scope>NUCLEOTIDE SEQUENCE [LARGE SCALE GENOMIC DNA]</scope>
    <source>
        <strain evidence="3 4">CECT 8799</strain>
    </source>
</reference>
<dbReference type="GO" id="GO:0016020">
    <property type="term" value="C:membrane"/>
    <property type="evidence" value="ECO:0007669"/>
    <property type="project" value="TreeGrafter"/>
</dbReference>
<feature type="transmembrane region" description="Helical" evidence="1">
    <location>
        <begin position="194"/>
        <end position="214"/>
    </location>
</feature>
<organism evidence="3 4">
    <name type="scientific">Microbulbifer rhizosphaerae</name>
    <dbReference type="NCBI Taxonomy" id="1562603"/>
    <lineage>
        <taxon>Bacteria</taxon>
        <taxon>Pseudomonadati</taxon>
        <taxon>Pseudomonadota</taxon>
        <taxon>Gammaproteobacteria</taxon>
        <taxon>Cellvibrionales</taxon>
        <taxon>Microbulbiferaceae</taxon>
        <taxon>Microbulbifer</taxon>
    </lineage>
</organism>
<dbReference type="EMBL" id="JACHWZ010000022">
    <property type="protein sequence ID" value="MBB3062977.1"/>
    <property type="molecule type" value="Genomic_DNA"/>
</dbReference>
<feature type="transmembrane region" description="Helical" evidence="1">
    <location>
        <begin position="318"/>
        <end position="340"/>
    </location>
</feature>
<accession>A0A7W4WFT0</accession>
<evidence type="ECO:0000313" key="4">
    <source>
        <dbReference type="Proteomes" id="UP000535937"/>
    </source>
</evidence>
<name>A0A7W4WFT0_9GAMM</name>
<gene>
    <name evidence="3" type="ORF">FHS09_003828</name>
</gene>
<dbReference type="AlphaFoldDB" id="A0A7W4WFT0"/>
<keyword evidence="1" id="KW-1133">Transmembrane helix</keyword>
<dbReference type="GO" id="GO:0000271">
    <property type="term" value="P:polysaccharide biosynthetic process"/>
    <property type="evidence" value="ECO:0007669"/>
    <property type="project" value="TreeGrafter"/>
</dbReference>
<evidence type="ECO:0000256" key="1">
    <source>
        <dbReference type="SAM" id="Phobius"/>
    </source>
</evidence>
<dbReference type="GO" id="GO:0016747">
    <property type="term" value="F:acyltransferase activity, transferring groups other than amino-acyl groups"/>
    <property type="evidence" value="ECO:0007669"/>
    <property type="project" value="InterPro"/>
</dbReference>
<dbReference type="InterPro" id="IPR050879">
    <property type="entry name" value="Acyltransferase_3"/>
</dbReference>
<dbReference type="Pfam" id="PF01757">
    <property type="entry name" value="Acyl_transf_3"/>
    <property type="match status" value="1"/>
</dbReference>
<dbReference type="Proteomes" id="UP000535937">
    <property type="component" value="Unassembled WGS sequence"/>
</dbReference>
<evidence type="ECO:0000259" key="2">
    <source>
        <dbReference type="Pfam" id="PF01757"/>
    </source>
</evidence>
<dbReference type="RefSeq" id="WP_183462741.1">
    <property type="nucleotide sequence ID" value="NZ_JACHWZ010000022.1"/>
</dbReference>
<dbReference type="PANTHER" id="PTHR23028:SF53">
    <property type="entry name" value="ACYL_TRANSF_3 DOMAIN-CONTAINING PROTEIN"/>
    <property type="match status" value="1"/>
</dbReference>